<comment type="caution">
    <text evidence="1">The sequence shown here is derived from an EMBL/GenBank/DDBJ whole genome shotgun (WGS) entry which is preliminary data.</text>
</comment>
<dbReference type="EMBL" id="JANAVB010039020">
    <property type="protein sequence ID" value="KAJ6800224.1"/>
    <property type="molecule type" value="Genomic_DNA"/>
</dbReference>
<gene>
    <name evidence="1" type="ORF">M6B38_203020</name>
</gene>
<sequence>MARILSRTLIRAPKTLTLAKRSLPLSLPSFLLSSRRAKSSGPETAELIEVELGSEPEPVSGSEVEIRVGVKRLEDAIQAIIVRRSCPEWVPFVPGSSYWVPPRGKRAMGLFELFGRISSGEPPLSEDETMSLTSFRGWPSSEYFLEGALPHPQKRNSRNVVAQSDDEE</sequence>
<name>A0AAX6E892_IRIPA</name>
<accession>A0AAX6E892</accession>
<keyword evidence="2" id="KW-1185">Reference proteome</keyword>
<dbReference type="PANTHER" id="PTHR33972:SF2">
    <property type="entry name" value="OS04G0606700 PROTEIN"/>
    <property type="match status" value="1"/>
</dbReference>
<organism evidence="1 2">
    <name type="scientific">Iris pallida</name>
    <name type="common">Sweet iris</name>
    <dbReference type="NCBI Taxonomy" id="29817"/>
    <lineage>
        <taxon>Eukaryota</taxon>
        <taxon>Viridiplantae</taxon>
        <taxon>Streptophyta</taxon>
        <taxon>Embryophyta</taxon>
        <taxon>Tracheophyta</taxon>
        <taxon>Spermatophyta</taxon>
        <taxon>Magnoliopsida</taxon>
        <taxon>Liliopsida</taxon>
        <taxon>Asparagales</taxon>
        <taxon>Iridaceae</taxon>
        <taxon>Iridoideae</taxon>
        <taxon>Irideae</taxon>
        <taxon>Iris</taxon>
    </lineage>
</organism>
<evidence type="ECO:0000313" key="2">
    <source>
        <dbReference type="Proteomes" id="UP001140949"/>
    </source>
</evidence>
<proteinExistence type="predicted"/>
<dbReference type="AlphaFoldDB" id="A0AAX6E892"/>
<protein>
    <submittedName>
        <fullName evidence="1">Uncharacterized protein</fullName>
    </submittedName>
</protein>
<dbReference type="Proteomes" id="UP001140949">
    <property type="component" value="Unassembled WGS sequence"/>
</dbReference>
<dbReference type="PANTHER" id="PTHR33972">
    <property type="entry name" value="EXPRESSED PROTEIN"/>
    <property type="match status" value="1"/>
</dbReference>
<evidence type="ECO:0000313" key="1">
    <source>
        <dbReference type="EMBL" id="KAJ6800224.1"/>
    </source>
</evidence>
<reference evidence="1" key="2">
    <citation type="submission" date="2023-04" db="EMBL/GenBank/DDBJ databases">
        <authorList>
            <person name="Bruccoleri R.E."/>
            <person name="Oakeley E.J."/>
            <person name="Faust A.-M."/>
            <person name="Dessus-Babus S."/>
            <person name="Altorfer M."/>
            <person name="Burckhardt D."/>
            <person name="Oertli M."/>
            <person name="Naumann U."/>
            <person name="Petersen F."/>
            <person name="Wong J."/>
        </authorList>
    </citation>
    <scope>NUCLEOTIDE SEQUENCE</scope>
    <source>
        <strain evidence="1">GSM-AAB239-AS_SAM_17_03QT</strain>
        <tissue evidence="1">Leaf</tissue>
    </source>
</reference>
<reference evidence="1" key="1">
    <citation type="journal article" date="2023" name="GigaByte">
        <title>Genome assembly of the bearded iris, Iris pallida Lam.</title>
        <authorList>
            <person name="Bruccoleri R.E."/>
            <person name="Oakeley E.J."/>
            <person name="Faust A.M.E."/>
            <person name="Altorfer M."/>
            <person name="Dessus-Babus S."/>
            <person name="Burckhardt D."/>
            <person name="Oertli M."/>
            <person name="Naumann U."/>
            <person name="Petersen F."/>
            <person name="Wong J."/>
        </authorList>
    </citation>
    <scope>NUCLEOTIDE SEQUENCE</scope>
    <source>
        <strain evidence="1">GSM-AAB239-AS_SAM_17_03QT</strain>
    </source>
</reference>